<dbReference type="InterPro" id="IPR013538">
    <property type="entry name" value="ASHA1/2-like_C"/>
</dbReference>
<protein>
    <submittedName>
        <fullName evidence="3">SRPBCC domain-containing protein</fullName>
    </submittedName>
</protein>
<gene>
    <name evidence="3" type="ORF">ACFPKY_07800</name>
</gene>
<dbReference type="Proteomes" id="UP001595956">
    <property type="component" value="Unassembled WGS sequence"/>
</dbReference>
<dbReference type="InterPro" id="IPR023393">
    <property type="entry name" value="START-like_dom_sf"/>
</dbReference>
<proteinExistence type="inferred from homology"/>
<evidence type="ECO:0000259" key="2">
    <source>
        <dbReference type="Pfam" id="PF08327"/>
    </source>
</evidence>
<comment type="caution">
    <text evidence="3">The sequence shown here is derived from an EMBL/GenBank/DDBJ whole genome shotgun (WGS) entry which is preliminary data.</text>
</comment>
<dbReference type="SUPFAM" id="SSF55961">
    <property type="entry name" value="Bet v1-like"/>
    <property type="match status" value="1"/>
</dbReference>
<evidence type="ECO:0000256" key="1">
    <source>
        <dbReference type="ARBA" id="ARBA00006817"/>
    </source>
</evidence>
<comment type="similarity">
    <text evidence="1">Belongs to the AHA1 family.</text>
</comment>
<dbReference type="Gene3D" id="3.30.530.20">
    <property type="match status" value="1"/>
</dbReference>
<evidence type="ECO:0000313" key="4">
    <source>
        <dbReference type="Proteomes" id="UP001595956"/>
    </source>
</evidence>
<name>A0ABW0N180_9ACTN</name>
<dbReference type="Pfam" id="PF08327">
    <property type="entry name" value="AHSA1"/>
    <property type="match status" value="1"/>
</dbReference>
<dbReference type="EMBL" id="JBHSMD010000002">
    <property type="protein sequence ID" value="MFC5492998.1"/>
    <property type="molecule type" value="Genomic_DNA"/>
</dbReference>
<organism evidence="3 4">
    <name type="scientific">Nocardioides caricicola</name>
    <dbReference type="NCBI Taxonomy" id="634770"/>
    <lineage>
        <taxon>Bacteria</taxon>
        <taxon>Bacillati</taxon>
        <taxon>Actinomycetota</taxon>
        <taxon>Actinomycetes</taxon>
        <taxon>Propionibacteriales</taxon>
        <taxon>Nocardioidaceae</taxon>
        <taxon>Nocardioides</taxon>
    </lineage>
</organism>
<feature type="domain" description="Activator of Hsp90 ATPase homologue 1/2-like C-terminal" evidence="2">
    <location>
        <begin position="21"/>
        <end position="153"/>
    </location>
</feature>
<accession>A0ABW0N180</accession>
<keyword evidence="4" id="KW-1185">Reference proteome</keyword>
<sequence>MTQSRTESREHGPIVRDIQVDASPEVVFEVVSKPEHVREWWPDDAGFESVAGALGELVWRNTETGETTTVLMSVVEVDAPRRFSFRWCFQGEDRDRDSLLVTFDLTPSAGGTLLRMTETGWREMGWEVAVLEEHYQDHVDGWNHYIPRLGEYVARLVATP</sequence>
<dbReference type="RefSeq" id="WP_345171703.1">
    <property type="nucleotide sequence ID" value="NZ_BAABFQ010000003.1"/>
</dbReference>
<evidence type="ECO:0000313" key="3">
    <source>
        <dbReference type="EMBL" id="MFC5492998.1"/>
    </source>
</evidence>
<reference evidence="4" key="1">
    <citation type="journal article" date="2019" name="Int. J. Syst. Evol. Microbiol.">
        <title>The Global Catalogue of Microorganisms (GCM) 10K type strain sequencing project: providing services to taxonomists for standard genome sequencing and annotation.</title>
        <authorList>
            <consortium name="The Broad Institute Genomics Platform"/>
            <consortium name="The Broad Institute Genome Sequencing Center for Infectious Disease"/>
            <person name="Wu L."/>
            <person name="Ma J."/>
        </authorList>
    </citation>
    <scope>NUCLEOTIDE SEQUENCE [LARGE SCALE GENOMIC DNA]</scope>
    <source>
        <strain evidence="4">KACC 13778</strain>
    </source>
</reference>